<dbReference type="PROSITE" id="PS50893">
    <property type="entry name" value="ABC_TRANSPORTER_2"/>
    <property type="match status" value="1"/>
</dbReference>
<dbReference type="SUPFAM" id="SSF52540">
    <property type="entry name" value="P-loop containing nucleoside triphosphate hydrolases"/>
    <property type="match status" value="1"/>
</dbReference>
<dbReference type="AlphaFoldDB" id="A0A7C1JCB6"/>
<keyword evidence="1" id="KW-0547">Nucleotide-binding</keyword>
<dbReference type="InterPro" id="IPR003593">
    <property type="entry name" value="AAA+_ATPase"/>
</dbReference>
<evidence type="ECO:0000259" key="3">
    <source>
        <dbReference type="PROSITE" id="PS50893"/>
    </source>
</evidence>
<dbReference type="InterPro" id="IPR050107">
    <property type="entry name" value="ABC_carbohydrate_import_ATPase"/>
</dbReference>
<evidence type="ECO:0000313" key="4">
    <source>
        <dbReference type="EMBL" id="HDX32803.1"/>
    </source>
</evidence>
<evidence type="ECO:0000256" key="1">
    <source>
        <dbReference type="ARBA" id="ARBA00022741"/>
    </source>
</evidence>
<dbReference type="PANTHER" id="PTHR43790">
    <property type="entry name" value="CARBOHYDRATE TRANSPORT ATP-BINDING PROTEIN MG119-RELATED"/>
    <property type="match status" value="1"/>
</dbReference>
<keyword evidence="2 4" id="KW-0067">ATP-binding</keyword>
<dbReference type="GO" id="GO:0016887">
    <property type="term" value="F:ATP hydrolysis activity"/>
    <property type="evidence" value="ECO:0007669"/>
    <property type="project" value="InterPro"/>
</dbReference>
<evidence type="ECO:0000256" key="2">
    <source>
        <dbReference type="ARBA" id="ARBA00022840"/>
    </source>
</evidence>
<proteinExistence type="predicted"/>
<comment type="caution">
    <text evidence="4">The sequence shown here is derived from an EMBL/GenBank/DDBJ whole genome shotgun (WGS) entry which is preliminary data.</text>
</comment>
<accession>A0A7C1JCB6</accession>
<dbReference type="Pfam" id="PF00005">
    <property type="entry name" value="ABC_tran"/>
    <property type="match status" value="1"/>
</dbReference>
<dbReference type="CDD" id="cd03216">
    <property type="entry name" value="ABC_Carb_Monos_I"/>
    <property type="match status" value="1"/>
</dbReference>
<gene>
    <name evidence="4" type="ORF">ENQ20_15145</name>
</gene>
<organism evidence="4">
    <name type="scientific">Caldilinea aerophila</name>
    <dbReference type="NCBI Taxonomy" id="133453"/>
    <lineage>
        <taxon>Bacteria</taxon>
        <taxon>Bacillati</taxon>
        <taxon>Chloroflexota</taxon>
        <taxon>Caldilineae</taxon>
        <taxon>Caldilineales</taxon>
        <taxon>Caldilineaceae</taxon>
        <taxon>Caldilinea</taxon>
    </lineage>
</organism>
<dbReference type="GO" id="GO:0005524">
    <property type="term" value="F:ATP binding"/>
    <property type="evidence" value="ECO:0007669"/>
    <property type="project" value="UniProtKB-KW"/>
</dbReference>
<dbReference type="InterPro" id="IPR027417">
    <property type="entry name" value="P-loop_NTPase"/>
</dbReference>
<sequence length="296" mass="32649">MMNRVPLLEVRNISKYFGNVVALKDVSMSVYDSEVMCLLGDNGAGKSTLIKILSGVYKPDEGEYLVEGKPVNFNSPRDALDHGIATVYQDLAMIPLMSIARNFFLGSEPTKGWGPFRRFDIDFANRTARAEMAKMGIDIRDPSQPVGTLSGGERQSVAIARAVYFGAKVLILDEPTAALGVKQAGVVLRYIAQARARGLGVIFITHNPHHAYAVGNRFTILKRGRTFGTFTKDELSREEMVRMMSGADELDALSHELSEFARREAAEAARIDKQLAESLEEAEEIFEHDSSSEQKG</sequence>
<dbReference type="PANTHER" id="PTHR43790:SF8">
    <property type="entry name" value="SUGAR ABC TRANSPORTER ATP-BINDING PROTEIN"/>
    <property type="match status" value="1"/>
</dbReference>
<dbReference type="InterPro" id="IPR003439">
    <property type="entry name" value="ABC_transporter-like_ATP-bd"/>
</dbReference>
<feature type="domain" description="ABC transporter" evidence="3">
    <location>
        <begin position="8"/>
        <end position="248"/>
    </location>
</feature>
<protein>
    <submittedName>
        <fullName evidence="4">Sugar ABC transporter ATP-binding protein</fullName>
    </submittedName>
</protein>
<reference evidence="4" key="1">
    <citation type="journal article" date="2020" name="mSystems">
        <title>Genome- and Community-Level Interaction Insights into Carbon Utilization and Element Cycling Functions of Hydrothermarchaeota in Hydrothermal Sediment.</title>
        <authorList>
            <person name="Zhou Z."/>
            <person name="Liu Y."/>
            <person name="Xu W."/>
            <person name="Pan J."/>
            <person name="Luo Z.H."/>
            <person name="Li M."/>
        </authorList>
    </citation>
    <scope>NUCLEOTIDE SEQUENCE [LARGE SCALE GENOMIC DNA]</scope>
    <source>
        <strain evidence="4">SpSt-289</strain>
    </source>
</reference>
<dbReference type="SMART" id="SM00382">
    <property type="entry name" value="AAA"/>
    <property type="match status" value="1"/>
</dbReference>
<dbReference type="EMBL" id="DSMG01000159">
    <property type="protein sequence ID" value="HDX32803.1"/>
    <property type="molecule type" value="Genomic_DNA"/>
</dbReference>
<dbReference type="Gene3D" id="3.40.50.300">
    <property type="entry name" value="P-loop containing nucleotide triphosphate hydrolases"/>
    <property type="match status" value="1"/>
</dbReference>
<name>A0A7C1JCB6_9CHLR</name>